<accession>A0ABP9BCD6</accession>
<evidence type="ECO:0000256" key="1">
    <source>
        <dbReference type="SAM" id="Phobius"/>
    </source>
</evidence>
<evidence type="ECO:0000259" key="2">
    <source>
        <dbReference type="Pfam" id="PF21742"/>
    </source>
</evidence>
<organism evidence="3 4">
    <name type="scientific">Lysobacter hankyongensis</name>
    <dbReference type="NCBI Taxonomy" id="1176535"/>
    <lineage>
        <taxon>Bacteria</taxon>
        <taxon>Pseudomonadati</taxon>
        <taxon>Pseudomonadota</taxon>
        <taxon>Gammaproteobacteria</taxon>
        <taxon>Lysobacterales</taxon>
        <taxon>Lysobacteraceae</taxon>
        <taxon>Lysobacter</taxon>
    </lineage>
</organism>
<name>A0ABP9BCD6_9GAMM</name>
<keyword evidence="1" id="KW-0812">Transmembrane</keyword>
<gene>
    <name evidence="3" type="ORF">GCM10023307_17540</name>
</gene>
<protein>
    <recommendedName>
        <fullName evidence="2">DUF6868 domain-containing protein</fullName>
    </recommendedName>
</protein>
<evidence type="ECO:0000313" key="3">
    <source>
        <dbReference type="EMBL" id="GAA4792612.1"/>
    </source>
</evidence>
<comment type="caution">
    <text evidence="3">The sequence shown here is derived from an EMBL/GenBank/DDBJ whole genome shotgun (WGS) entry which is preliminary data.</text>
</comment>
<keyword evidence="1" id="KW-1133">Transmembrane helix</keyword>
<feature type="transmembrane region" description="Helical" evidence="1">
    <location>
        <begin position="9"/>
        <end position="32"/>
    </location>
</feature>
<keyword evidence="1" id="KW-0472">Membrane</keyword>
<evidence type="ECO:0000313" key="4">
    <source>
        <dbReference type="Proteomes" id="UP001499959"/>
    </source>
</evidence>
<feature type="transmembrane region" description="Helical" evidence="1">
    <location>
        <begin position="52"/>
        <end position="76"/>
    </location>
</feature>
<feature type="domain" description="DUF6868" evidence="2">
    <location>
        <begin position="1"/>
        <end position="79"/>
    </location>
</feature>
<dbReference type="RefSeq" id="WP_345302942.1">
    <property type="nucleotide sequence ID" value="NZ_BAABJE010000007.1"/>
</dbReference>
<sequence length="80" mass="9302">MDLAAIRDFLGWCALANYAVLLVWFAAFALAHDRLHRLHGRWFSLSRERFDTLHYAGMAFYKIGILLFNLVPFAVLSLMR</sequence>
<dbReference type="EMBL" id="BAABJE010000007">
    <property type="protein sequence ID" value="GAA4792612.1"/>
    <property type="molecule type" value="Genomic_DNA"/>
</dbReference>
<dbReference type="Pfam" id="PF21742">
    <property type="entry name" value="DUF6868"/>
    <property type="match status" value="1"/>
</dbReference>
<dbReference type="InterPro" id="IPR049220">
    <property type="entry name" value="DUF6868"/>
</dbReference>
<dbReference type="Proteomes" id="UP001499959">
    <property type="component" value="Unassembled WGS sequence"/>
</dbReference>
<reference evidence="4" key="1">
    <citation type="journal article" date="2019" name="Int. J. Syst. Evol. Microbiol.">
        <title>The Global Catalogue of Microorganisms (GCM) 10K type strain sequencing project: providing services to taxonomists for standard genome sequencing and annotation.</title>
        <authorList>
            <consortium name="The Broad Institute Genomics Platform"/>
            <consortium name="The Broad Institute Genome Sequencing Center for Infectious Disease"/>
            <person name="Wu L."/>
            <person name="Ma J."/>
        </authorList>
    </citation>
    <scope>NUCLEOTIDE SEQUENCE [LARGE SCALE GENOMIC DNA]</scope>
    <source>
        <strain evidence="4">JCM 18204</strain>
    </source>
</reference>
<keyword evidence="4" id="KW-1185">Reference proteome</keyword>
<proteinExistence type="predicted"/>